<dbReference type="GO" id="GO:0030234">
    <property type="term" value="F:enzyme regulator activity"/>
    <property type="evidence" value="ECO:0000318"/>
    <property type="project" value="GO_Central"/>
</dbReference>
<evidence type="ECO:0000256" key="7">
    <source>
        <dbReference type="ARBA" id="ARBA00023136"/>
    </source>
</evidence>
<organism evidence="12 13">
    <name type="scientific">Ornithorhynchus anatinus</name>
    <name type="common">Duckbill platypus</name>
    <dbReference type="NCBI Taxonomy" id="9258"/>
    <lineage>
        <taxon>Eukaryota</taxon>
        <taxon>Metazoa</taxon>
        <taxon>Chordata</taxon>
        <taxon>Craniata</taxon>
        <taxon>Vertebrata</taxon>
        <taxon>Euteleostomi</taxon>
        <taxon>Mammalia</taxon>
        <taxon>Monotremata</taxon>
        <taxon>Ornithorhynchidae</taxon>
        <taxon>Ornithorhynchus</taxon>
    </lineage>
</organism>
<reference evidence="12 13" key="1">
    <citation type="journal article" date="2008" name="Nature">
        <title>Genome analysis of the platypus reveals unique signatures of evolution.</title>
        <authorList>
            <person name="Warren W.C."/>
            <person name="Hillier L.W."/>
            <person name="Marshall Graves J.A."/>
            <person name="Birney E."/>
            <person name="Ponting C.P."/>
            <person name="Grutzner F."/>
            <person name="Belov K."/>
            <person name="Miller W."/>
            <person name="Clarke L."/>
            <person name="Chinwalla A.T."/>
            <person name="Yang S.P."/>
            <person name="Heger A."/>
            <person name="Locke D.P."/>
            <person name="Miethke P."/>
            <person name="Waters P.D."/>
            <person name="Veyrunes F."/>
            <person name="Fulton L."/>
            <person name="Fulton B."/>
            <person name="Graves T."/>
            <person name="Wallis J."/>
            <person name="Puente X.S."/>
            <person name="Lopez-Otin C."/>
            <person name="Ordonez G.R."/>
            <person name="Eichler E.E."/>
            <person name="Chen L."/>
            <person name="Cheng Z."/>
            <person name="Deakin J.E."/>
            <person name="Alsop A."/>
            <person name="Thompson K."/>
            <person name="Kirby P."/>
            <person name="Papenfuss A.T."/>
            <person name="Wakefield M.J."/>
            <person name="Olender T."/>
            <person name="Lancet D."/>
            <person name="Huttley G.A."/>
            <person name="Smit A.F."/>
            <person name="Pask A."/>
            <person name="Temple-Smith P."/>
            <person name="Batzer M.A."/>
            <person name="Walker J.A."/>
            <person name="Konkel M.K."/>
            <person name="Harris R.S."/>
            <person name="Whittington C.M."/>
            <person name="Wong E.S."/>
            <person name="Gemmell N.J."/>
            <person name="Buschiazzo E."/>
            <person name="Vargas Jentzsch I.M."/>
            <person name="Merkel A."/>
            <person name="Schmitz J."/>
            <person name="Zemann A."/>
            <person name="Churakov G."/>
            <person name="Kriegs J.O."/>
            <person name="Brosius J."/>
            <person name="Murchison E.P."/>
            <person name="Sachidanandam R."/>
            <person name="Smith C."/>
            <person name="Hannon G.J."/>
            <person name="Tsend-Ayush E."/>
            <person name="McMillan D."/>
            <person name="Attenborough R."/>
            <person name="Rens W."/>
            <person name="Ferguson-Smith M."/>
            <person name="Lefevre C.M."/>
            <person name="Sharp J.A."/>
            <person name="Nicholas K.R."/>
            <person name="Ray D.A."/>
            <person name="Kube M."/>
            <person name="Reinhardt R."/>
            <person name="Pringle T.H."/>
            <person name="Taylor J."/>
            <person name="Jones R.C."/>
            <person name="Nixon B."/>
            <person name="Dacheux J.L."/>
            <person name="Niwa H."/>
            <person name="Sekita Y."/>
            <person name="Huang X."/>
            <person name="Stark A."/>
            <person name="Kheradpour P."/>
            <person name="Kellis M."/>
            <person name="Flicek P."/>
            <person name="Chen Y."/>
            <person name="Webber C."/>
            <person name="Hardison R."/>
            <person name="Nelson J."/>
            <person name="Hallsworth-Pepin K."/>
            <person name="Delehaunty K."/>
            <person name="Markovic C."/>
            <person name="Minx P."/>
            <person name="Feng Y."/>
            <person name="Kremitzki C."/>
            <person name="Mitreva M."/>
            <person name="Glasscock J."/>
            <person name="Wylie T."/>
            <person name="Wohldmann P."/>
            <person name="Thiru P."/>
            <person name="Nhan M.N."/>
            <person name="Pohl C.S."/>
            <person name="Smith S.M."/>
            <person name="Hou S."/>
            <person name="Nefedov M."/>
            <person name="de Jong P.J."/>
            <person name="Renfree M.B."/>
            <person name="Mardis E.R."/>
            <person name="Wilson R.K."/>
        </authorList>
    </citation>
    <scope>NUCLEOTIDE SEQUENCE [LARGE SCALE GENOMIC DNA]</scope>
    <source>
        <strain evidence="12 13">Glennie</strain>
    </source>
</reference>
<dbReference type="InterPro" id="IPR009914">
    <property type="entry name" value="DPM2"/>
</dbReference>
<feature type="transmembrane region" description="Helical" evidence="10">
    <location>
        <begin position="74"/>
        <end position="96"/>
    </location>
</feature>
<feature type="transmembrane region" description="Helical" evidence="10">
    <location>
        <begin position="116"/>
        <end position="140"/>
    </location>
</feature>
<dbReference type="UniPathway" id="UPA00378"/>
<gene>
    <name evidence="12" type="primary">DPM2</name>
</gene>
<dbReference type="Ensembl" id="ENSOANT00000047454.1">
    <property type="protein sequence ID" value="ENSOANP00000042334.1"/>
    <property type="gene ID" value="ENSOANG00000040631.1"/>
</dbReference>
<reference evidence="12" key="3">
    <citation type="submission" date="2025-09" db="UniProtKB">
        <authorList>
            <consortium name="Ensembl"/>
        </authorList>
    </citation>
    <scope>IDENTIFICATION</scope>
    <source>
        <strain evidence="12">Glennie</strain>
    </source>
</reference>
<dbReference type="GO" id="GO:0005789">
    <property type="term" value="C:endoplasmic reticulum membrane"/>
    <property type="evidence" value="ECO:0007669"/>
    <property type="project" value="UniProtKB-SubCell"/>
</dbReference>
<accession>A0A6I8NME9</accession>
<dbReference type="InParanoid" id="A0A6I8NME9"/>
<dbReference type="GO" id="GO:0180047">
    <property type="term" value="P:dolichol phosphate mannose biosynthetic process"/>
    <property type="evidence" value="ECO:0007669"/>
    <property type="project" value="InterPro"/>
</dbReference>
<keyword evidence="5 10" id="KW-0256">Endoplasmic reticulum</keyword>
<evidence type="ECO:0000256" key="9">
    <source>
        <dbReference type="ARBA" id="ARBA00046896"/>
    </source>
</evidence>
<evidence type="ECO:0000313" key="13">
    <source>
        <dbReference type="Proteomes" id="UP000002279"/>
    </source>
</evidence>
<name>A0A6I8NME9_ORNAN</name>
<reference evidence="12" key="2">
    <citation type="submission" date="2025-08" db="UniProtKB">
        <authorList>
            <consortium name="Ensembl"/>
        </authorList>
    </citation>
    <scope>IDENTIFICATION</scope>
    <source>
        <strain evidence="12">Glennie</strain>
    </source>
</reference>
<keyword evidence="13" id="KW-1185">Reference proteome</keyword>
<evidence type="ECO:0000256" key="2">
    <source>
        <dbReference type="ARBA" id="ARBA00005478"/>
    </source>
</evidence>
<feature type="region of interest" description="Disordered" evidence="11">
    <location>
        <begin position="1"/>
        <end position="51"/>
    </location>
</feature>
<comment type="function">
    <text evidence="10">Regulatory subunit of the dolichol-phosphate mannose (DPM) synthase complex; essential for the ER localization.</text>
</comment>
<dbReference type="Bgee" id="ENSOANG00000040631">
    <property type="expression patterns" value="Expressed in endometrium and 8 other cell types or tissues"/>
</dbReference>
<dbReference type="GeneTree" id="ENSGT00390000001098"/>
<evidence type="ECO:0000256" key="3">
    <source>
        <dbReference type="ARBA" id="ARBA00018157"/>
    </source>
</evidence>
<comment type="pathway">
    <text evidence="10">Protein modification; protein glycosylation.</text>
</comment>
<comment type="function">
    <text evidence="8">Regulates the biosynthesis of dolichol phosphate-mannose. Regulatory subunit of the dolichol-phosphate mannose (DPM) synthase complex; essential for the ER localization and stable expression of DPM1. Part of the glycosylphosphatidylinositol-N-acetylglucosaminyltransferase (GPI-GnT) complex that catalyzes the transfer of N-acetylglucosamine from UDP-N-acetylglucosamine to phosphatidylinositol and participates in the first step of GPI biosynthesis. May act by regulating the GPI-GNT complex.</text>
</comment>
<dbReference type="FunCoup" id="A0A6I8NME9">
    <property type="interactions" value="150"/>
</dbReference>
<proteinExistence type="inferred from homology"/>
<evidence type="ECO:0000256" key="4">
    <source>
        <dbReference type="ARBA" id="ARBA00022692"/>
    </source>
</evidence>
<dbReference type="PANTHER" id="PTHR15039:SF11">
    <property type="entry name" value="DOLICHOL PHOSPHATE-MANNOSE BIOSYNTHESIS REGULATORY PROTEIN"/>
    <property type="match status" value="1"/>
</dbReference>
<dbReference type="AlphaFoldDB" id="A0A6I8NME9"/>
<sequence>MMPRRGTTPAMQWDSGRKMARRRSRPRDSGPFSPQRLQFPKCSAARGRKERHPEVALGNWRAGLAEMATGTDQLVGLGLVAFSLVVFTYYTIWIIILPFIDSDHVIHKYFLPREYAVTIPLVVGLILLLFVGIFITYVMLKNRKPTKKSN</sequence>
<evidence type="ECO:0000256" key="6">
    <source>
        <dbReference type="ARBA" id="ARBA00022989"/>
    </source>
</evidence>
<evidence type="ECO:0000256" key="1">
    <source>
        <dbReference type="ARBA" id="ARBA00004477"/>
    </source>
</evidence>
<dbReference type="GO" id="GO:0006488">
    <property type="term" value="P:dolichol-linked oligosaccharide biosynthetic process"/>
    <property type="evidence" value="ECO:0000318"/>
    <property type="project" value="GO_Central"/>
</dbReference>
<comment type="similarity">
    <text evidence="2 10">Belongs to the DPM2 family.</text>
</comment>
<evidence type="ECO:0000256" key="11">
    <source>
        <dbReference type="SAM" id="MobiDB-lite"/>
    </source>
</evidence>
<dbReference type="PANTHER" id="PTHR15039">
    <property type="entry name" value="DOLICHOL PHOSPHATE-MANNOSE BIOSYNTHESIS REGULATORY PROTEIN"/>
    <property type="match status" value="1"/>
</dbReference>
<dbReference type="GO" id="GO:0033185">
    <property type="term" value="C:dolichol-phosphate-mannose synthase complex"/>
    <property type="evidence" value="ECO:0000318"/>
    <property type="project" value="GO_Central"/>
</dbReference>
<keyword evidence="4 10" id="KW-0812">Transmembrane</keyword>
<dbReference type="GO" id="GO:0005783">
    <property type="term" value="C:endoplasmic reticulum"/>
    <property type="evidence" value="ECO:0000318"/>
    <property type="project" value="GO_Central"/>
</dbReference>
<evidence type="ECO:0000256" key="8">
    <source>
        <dbReference type="ARBA" id="ARBA00045174"/>
    </source>
</evidence>
<dbReference type="Pfam" id="PF07297">
    <property type="entry name" value="DPM2"/>
    <property type="match status" value="1"/>
</dbReference>
<keyword evidence="7 10" id="KW-0472">Membrane</keyword>
<dbReference type="Proteomes" id="UP000002279">
    <property type="component" value="Chromosome 4"/>
</dbReference>
<evidence type="ECO:0000256" key="5">
    <source>
        <dbReference type="ARBA" id="ARBA00022824"/>
    </source>
</evidence>
<evidence type="ECO:0000256" key="10">
    <source>
        <dbReference type="RuleBase" id="RU365084"/>
    </source>
</evidence>
<keyword evidence="6 10" id="KW-1133">Transmembrane helix</keyword>
<comment type="subunit">
    <text evidence="9">Component of the dolichol-phosphate mannose (DPM) synthase complex composed of DPM1, DPM2 and DPM3; in the complex interacts directly with DPM3. Component of the glycosylphosphatidylinositol-N-acetylglucosaminyltransferase (GPI-GnT) complex composed at least by PIGA, PIGC, PIGH, PIGP, PIGQ, PIGY and DPM2. Interacts with PIGA, PIGC and PIGQ.</text>
</comment>
<protein>
    <recommendedName>
        <fullName evidence="3 10">Dolichol phosphate-mannose biosynthesis regulatory protein</fullName>
    </recommendedName>
</protein>
<evidence type="ECO:0000313" key="12">
    <source>
        <dbReference type="Ensembl" id="ENSOANP00000042334.1"/>
    </source>
</evidence>
<comment type="subcellular location">
    <subcellularLocation>
        <location evidence="1 10">Endoplasmic reticulum membrane</location>
        <topology evidence="1 10">Multi-pass membrane protein</topology>
    </subcellularLocation>
</comment>